<dbReference type="WBParaSite" id="MBELARI_LOCUS16565">
    <property type="protein sequence ID" value="MBELARI_LOCUS16565"/>
    <property type="gene ID" value="MBELARI_LOCUS16565"/>
</dbReference>
<feature type="domain" description="LRAT" evidence="1">
    <location>
        <begin position="1"/>
        <end position="116"/>
    </location>
</feature>
<dbReference type="Pfam" id="PF04970">
    <property type="entry name" value="LRAT"/>
    <property type="match status" value="1"/>
</dbReference>
<dbReference type="Gene3D" id="3.90.1720.10">
    <property type="entry name" value="endopeptidase domain like (from Nostoc punctiforme)"/>
    <property type="match status" value="1"/>
</dbReference>
<evidence type="ECO:0000313" key="3">
    <source>
        <dbReference type="WBParaSite" id="MBELARI_LOCUS16565"/>
    </source>
</evidence>
<dbReference type="InterPro" id="IPR007053">
    <property type="entry name" value="LRAT_dom"/>
</dbReference>
<dbReference type="Proteomes" id="UP000887575">
    <property type="component" value="Unassembled WGS sequence"/>
</dbReference>
<reference evidence="3" key="1">
    <citation type="submission" date="2024-02" db="UniProtKB">
        <authorList>
            <consortium name="WormBaseParasite"/>
        </authorList>
    </citation>
    <scope>IDENTIFICATION</scope>
</reference>
<proteinExistence type="predicted"/>
<dbReference type="AlphaFoldDB" id="A0AAF3ER39"/>
<evidence type="ECO:0000259" key="1">
    <source>
        <dbReference type="PROSITE" id="PS51934"/>
    </source>
</evidence>
<evidence type="ECO:0000313" key="2">
    <source>
        <dbReference type="Proteomes" id="UP000887575"/>
    </source>
</evidence>
<accession>A0AAF3ER39</accession>
<keyword evidence="2" id="KW-1185">Reference proteome</keyword>
<sequence>MTSYLHNTLHSGINIGHGKVVHYSGHGIKNKSKEVFIRTAKLVGNFVTLPSRIKVLERFPLAMISFNVRERMGEDIAKIAESHAKVHEGKGAYNLFSNNCQHFVTMCATGEKFIMHKGLSLFSVFSLNPIALVLPNIRTSSFTNYRHRAKYEEIIDERQPRKIFCRVLEELKSKQT</sequence>
<name>A0AAF3ER39_9BILA</name>
<protein>
    <submittedName>
        <fullName evidence="3">LRAT domain-containing protein</fullName>
    </submittedName>
</protein>
<dbReference type="PROSITE" id="PS51934">
    <property type="entry name" value="LRAT"/>
    <property type="match status" value="1"/>
</dbReference>
<organism evidence="2 3">
    <name type="scientific">Mesorhabditis belari</name>
    <dbReference type="NCBI Taxonomy" id="2138241"/>
    <lineage>
        <taxon>Eukaryota</taxon>
        <taxon>Metazoa</taxon>
        <taxon>Ecdysozoa</taxon>
        <taxon>Nematoda</taxon>
        <taxon>Chromadorea</taxon>
        <taxon>Rhabditida</taxon>
        <taxon>Rhabditina</taxon>
        <taxon>Rhabditomorpha</taxon>
        <taxon>Rhabditoidea</taxon>
        <taxon>Rhabditidae</taxon>
        <taxon>Mesorhabditinae</taxon>
        <taxon>Mesorhabditis</taxon>
    </lineage>
</organism>